<dbReference type="Pfam" id="PF00686">
    <property type="entry name" value="CBM_20"/>
    <property type="match status" value="1"/>
</dbReference>
<feature type="compositionally biased region" description="Low complexity" evidence="2">
    <location>
        <begin position="361"/>
        <end position="376"/>
    </location>
</feature>
<feature type="region of interest" description="Disordered" evidence="2">
    <location>
        <begin position="396"/>
        <end position="415"/>
    </location>
</feature>
<reference evidence="4 5" key="1">
    <citation type="submission" date="2016-10" db="EMBL/GenBank/DDBJ databases">
        <authorList>
            <person name="Cai Z."/>
        </authorList>
    </citation>
    <scope>NUCLEOTIDE SEQUENCE [LARGE SCALE GENOMIC DNA]</scope>
</reference>
<name>A0A383WKL3_TETOB</name>
<dbReference type="Proteomes" id="UP000256970">
    <property type="component" value="Unassembled WGS sequence"/>
</dbReference>
<dbReference type="SUPFAM" id="SSF49452">
    <property type="entry name" value="Starch-binding domain-like"/>
    <property type="match status" value="1"/>
</dbReference>
<dbReference type="PROSITE" id="PS51166">
    <property type="entry name" value="CBM20"/>
    <property type="match status" value="1"/>
</dbReference>
<dbReference type="InterPro" id="IPR013783">
    <property type="entry name" value="Ig-like_fold"/>
</dbReference>
<dbReference type="EMBL" id="FNXT01001297">
    <property type="protein sequence ID" value="SZX77951.1"/>
    <property type="molecule type" value="Genomic_DNA"/>
</dbReference>
<evidence type="ECO:0000313" key="4">
    <source>
        <dbReference type="EMBL" id="SZX77951.1"/>
    </source>
</evidence>
<gene>
    <name evidence="4" type="ORF">BQ4739_LOCUS18284</name>
</gene>
<feature type="domain" description="CBM20" evidence="3">
    <location>
        <begin position="116"/>
        <end position="220"/>
    </location>
</feature>
<dbReference type="CDD" id="cd05467">
    <property type="entry name" value="CBM20"/>
    <property type="match status" value="1"/>
</dbReference>
<feature type="compositionally biased region" description="Low complexity" evidence="2">
    <location>
        <begin position="343"/>
        <end position="352"/>
    </location>
</feature>
<dbReference type="PANTHER" id="PTHR15048:SF0">
    <property type="entry name" value="STARCH-BINDING DOMAIN-CONTAINING PROTEIN 1"/>
    <property type="match status" value="1"/>
</dbReference>
<protein>
    <recommendedName>
        <fullName evidence="3">CBM20 domain-containing protein</fullName>
    </recommendedName>
</protein>
<dbReference type="GO" id="GO:0016020">
    <property type="term" value="C:membrane"/>
    <property type="evidence" value="ECO:0007669"/>
    <property type="project" value="TreeGrafter"/>
</dbReference>
<evidence type="ECO:0000256" key="1">
    <source>
        <dbReference type="SAM" id="Coils"/>
    </source>
</evidence>
<feature type="region of interest" description="Disordered" evidence="2">
    <location>
        <begin position="329"/>
        <end position="378"/>
    </location>
</feature>
<evidence type="ECO:0000256" key="2">
    <source>
        <dbReference type="SAM" id="MobiDB-lite"/>
    </source>
</evidence>
<dbReference type="STRING" id="3088.A0A383WKL3"/>
<dbReference type="GO" id="GO:2001070">
    <property type="term" value="F:starch binding"/>
    <property type="evidence" value="ECO:0007669"/>
    <property type="project" value="InterPro"/>
</dbReference>
<feature type="compositionally biased region" description="Low complexity" evidence="2">
    <location>
        <begin position="426"/>
        <end position="452"/>
    </location>
</feature>
<dbReference type="Gene3D" id="2.60.40.10">
    <property type="entry name" value="Immunoglobulins"/>
    <property type="match status" value="1"/>
</dbReference>
<organism evidence="4 5">
    <name type="scientific">Tetradesmus obliquus</name>
    <name type="common">Green alga</name>
    <name type="synonym">Acutodesmus obliquus</name>
    <dbReference type="NCBI Taxonomy" id="3088"/>
    <lineage>
        <taxon>Eukaryota</taxon>
        <taxon>Viridiplantae</taxon>
        <taxon>Chlorophyta</taxon>
        <taxon>core chlorophytes</taxon>
        <taxon>Chlorophyceae</taxon>
        <taxon>CS clade</taxon>
        <taxon>Sphaeropleales</taxon>
        <taxon>Scenedesmaceae</taxon>
        <taxon>Tetradesmus</taxon>
    </lineage>
</organism>
<keyword evidence="5" id="KW-1185">Reference proteome</keyword>
<feature type="coiled-coil region" evidence="1">
    <location>
        <begin position="246"/>
        <end position="308"/>
    </location>
</feature>
<feature type="compositionally biased region" description="Low complexity" evidence="2">
    <location>
        <begin position="81"/>
        <end position="100"/>
    </location>
</feature>
<dbReference type="PANTHER" id="PTHR15048">
    <property type="entry name" value="STARCH-BINDING DOMAIN-CONTAINING PROTEIN 1"/>
    <property type="match status" value="1"/>
</dbReference>
<feature type="region of interest" description="Disordered" evidence="2">
    <location>
        <begin position="426"/>
        <end position="493"/>
    </location>
</feature>
<evidence type="ECO:0000259" key="3">
    <source>
        <dbReference type="PROSITE" id="PS51166"/>
    </source>
</evidence>
<accession>A0A383WKL3</accession>
<keyword evidence="1" id="KW-0175">Coiled coil</keyword>
<feature type="region of interest" description="Disordered" evidence="2">
    <location>
        <begin position="74"/>
        <end position="102"/>
    </location>
</feature>
<dbReference type="SMART" id="SM01065">
    <property type="entry name" value="CBM_2"/>
    <property type="match status" value="1"/>
</dbReference>
<sequence length="493" mass="51789">MAFQCSMRGLKAHKVHQRQAVCQSHLPVPGVPLQSVQRVSASQSARTAHVHQGASKPARAAMLVPRAYGAPGTSYDTNPYSQTGSSSQFGGGQRQQQQGSTALASLDQGGAALKAKEQPKMVAVRFWLKFHVDYGQSIRIIGGHEAMGAWNLAKAPFLRWSEGDLWNVTLEVAAGGVIEYKYVVVEGDGTVAASWQRGANNVLALQLNDEEVEVYDNWKNTPGALVLVDGQEITRERKLLAWASDMSLQRSELRRTRMELAQAREEIRVLRAELSVLRMEVSEANIARAAAEARQLELERKNSALRLEIAASNASARSTMEEAARLLNDMSDDDSGMNGGMGMSSSSGMSDAGSGGSPTYASANAPAGAGSSSSGSHGSGGGMFGSLFGFNMPGGNGKVQSRAAPDAEQRPSNAASAVVAAAAAMAAAADPWRQGQQQQPQQQPQPQQPQQDGGAGLAGAAGTYSPQSSNGTRSYNPNTTPGSSEVVSANSSS</sequence>
<dbReference type="AlphaFoldDB" id="A0A383WKL3"/>
<feature type="compositionally biased region" description="Polar residues" evidence="2">
    <location>
        <begin position="464"/>
        <end position="482"/>
    </location>
</feature>
<feature type="compositionally biased region" description="Low complexity" evidence="2">
    <location>
        <begin position="483"/>
        <end position="493"/>
    </location>
</feature>
<proteinExistence type="predicted"/>
<dbReference type="InterPro" id="IPR013784">
    <property type="entry name" value="Carb-bd-like_fold"/>
</dbReference>
<evidence type="ECO:0000313" key="5">
    <source>
        <dbReference type="Proteomes" id="UP000256970"/>
    </source>
</evidence>
<dbReference type="InterPro" id="IPR002044">
    <property type="entry name" value="CBM20"/>
</dbReference>